<gene>
    <name evidence="3" type="ORF">PXEA_LOCUS3087</name>
</gene>
<feature type="compositionally biased region" description="Low complexity" evidence="1">
    <location>
        <begin position="98"/>
        <end position="130"/>
    </location>
</feature>
<protein>
    <submittedName>
        <fullName evidence="3">Uncharacterized protein</fullName>
    </submittedName>
</protein>
<evidence type="ECO:0000256" key="1">
    <source>
        <dbReference type="SAM" id="MobiDB-lite"/>
    </source>
</evidence>
<sequence>MVYPLAVSPLCCLLPLTSPFLTPFSCDHRYSSTCKSVDPLPRPPVSTGISGLVPAVTSLLLPTARATSWSSSNRPAMHRPPSASPPPIASANRLKPNAAHAASLFSSSPSSSSPSPSSSPSSSASASTSSSLTLLPSTHSLFSSPQPNFSAPFVSTPPHSLGATLFLSPAPVAMTTGHQAACPCPVVGYSGRAGEPDAVADWSSRFSSAEVPKVEVETKTSLVLGQTDGCRLLDSLALAPRLDSVPGWTSRVSEAPIRLGAPASVLTPGRSGDASANKTWSPGKRGDDLTLLSHQPTRSSFRRPDLLAGLSTTVGVTSTADEPFSAPHQRINDPAKLVIERREKSRLAAQLRRDKENRALSRLHSSLPVNFAAILSPRVSCFHNLLGGPTSLSEALQTLEPVDVAVTGSGAGNGRFFSSDDWFMRTLKSARVKPEEAGVTDAEAAVDDVKTRRTESDYADERRQEVERGYTKAMVGTTLTLSGSGNDIREEEQSLAPPPCLVAYGQGLEKSVTIRLAANSLYLFSYIYPDMFSASTPKGEFFEDRQY</sequence>
<evidence type="ECO:0000313" key="4">
    <source>
        <dbReference type="Proteomes" id="UP000784294"/>
    </source>
</evidence>
<feature type="region of interest" description="Disordered" evidence="1">
    <location>
        <begin position="263"/>
        <end position="291"/>
    </location>
</feature>
<evidence type="ECO:0000313" key="3">
    <source>
        <dbReference type="EMBL" id="VEL09647.1"/>
    </source>
</evidence>
<feature type="region of interest" description="Disordered" evidence="1">
    <location>
        <begin position="69"/>
        <end position="130"/>
    </location>
</feature>
<dbReference type="Proteomes" id="UP000784294">
    <property type="component" value="Unassembled WGS sequence"/>
</dbReference>
<accession>A0A3S5A1S1</accession>
<reference evidence="3" key="1">
    <citation type="submission" date="2018-11" db="EMBL/GenBank/DDBJ databases">
        <authorList>
            <consortium name="Pathogen Informatics"/>
        </authorList>
    </citation>
    <scope>NUCLEOTIDE SEQUENCE</scope>
</reference>
<organism evidence="3 4">
    <name type="scientific">Protopolystoma xenopodis</name>
    <dbReference type="NCBI Taxonomy" id="117903"/>
    <lineage>
        <taxon>Eukaryota</taxon>
        <taxon>Metazoa</taxon>
        <taxon>Spiralia</taxon>
        <taxon>Lophotrochozoa</taxon>
        <taxon>Platyhelminthes</taxon>
        <taxon>Monogenea</taxon>
        <taxon>Polyopisthocotylea</taxon>
        <taxon>Polystomatidea</taxon>
        <taxon>Polystomatidae</taxon>
        <taxon>Protopolystoma</taxon>
    </lineage>
</organism>
<keyword evidence="4" id="KW-1185">Reference proteome</keyword>
<evidence type="ECO:0000256" key="2">
    <source>
        <dbReference type="SAM" id="SignalP"/>
    </source>
</evidence>
<feature type="chain" id="PRO_5018716765" evidence="2">
    <location>
        <begin position="20"/>
        <end position="547"/>
    </location>
</feature>
<feature type="signal peptide" evidence="2">
    <location>
        <begin position="1"/>
        <end position="19"/>
    </location>
</feature>
<dbReference type="EMBL" id="CAAALY010006862">
    <property type="protein sequence ID" value="VEL09647.1"/>
    <property type="molecule type" value="Genomic_DNA"/>
</dbReference>
<comment type="caution">
    <text evidence="3">The sequence shown here is derived from an EMBL/GenBank/DDBJ whole genome shotgun (WGS) entry which is preliminary data.</text>
</comment>
<name>A0A3S5A1S1_9PLAT</name>
<proteinExistence type="predicted"/>
<dbReference type="AlphaFoldDB" id="A0A3S5A1S1"/>
<keyword evidence="2" id="KW-0732">Signal</keyword>